<evidence type="ECO:0000313" key="2">
    <source>
        <dbReference type="EMBL" id="CAF9939915.1"/>
    </source>
</evidence>
<keyword evidence="3" id="KW-1185">Reference proteome</keyword>
<dbReference type="EMBL" id="CAJPDT010000125">
    <property type="protein sequence ID" value="CAF9939915.1"/>
    <property type="molecule type" value="Genomic_DNA"/>
</dbReference>
<accession>A0A8H3J3A7</accession>
<comment type="caution">
    <text evidence="2">The sequence shown here is derived from an EMBL/GenBank/DDBJ whole genome shotgun (WGS) entry which is preliminary data.</text>
</comment>
<evidence type="ECO:0000256" key="1">
    <source>
        <dbReference type="SAM" id="MobiDB-lite"/>
    </source>
</evidence>
<proteinExistence type="predicted"/>
<feature type="region of interest" description="Disordered" evidence="1">
    <location>
        <begin position="1"/>
        <end position="20"/>
    </location>
</feature>
<evidence type="ECO:0000313" key="3">
    <source>
        <dbReference type="Proteomes" id="UP000664534"/>
    </source>
</evidence>
<dbReference type="Proteomes" id="UP000664534">
    <property type="component" value="Unassembled WGS sequence"/>
</dbReference>
<gene>
    <name evidence="2" type="ORF">IMSHALPRED_001679</name>
</gene>
<protein>
    <submittedName>
        <fullName evidence="2">Uncharacterized protein</fullName>
    </submittedName>
</protein>
<organism evidence="2 3">
    <name type="scientific">Imshaugia aleurites</name>
    <dbReference type="NCBI Taxonomy" id="172621"/>
    <lineage>
        <taxon>Eukaryota</taxon>
        <taxon>Fungi</taxon>
        <taxon>Dikarya</taxon>
        <taxon>Ascomycota</taxon>
        <taxon>Pezizomycotina</taxon>
        <taxon>Lecanoromycetes</taxon>
        <taxon>OSLEUM clade</taxon>
        <taxon>Lecanoromycetidae</taxon>
        <taxon>Lecanorales</taxon>
        <taxon>Lecanorineae</taxon>
        <taxon>Parmeliaceae</taxon>
        <taxon>Imshaugia</taxon>
    </lineage>
</organism>
<sequence length="115" mass="13054">MKFSDTKQIENGVHEVEEGNDLWDPKNVETLVILIAGIEGELLPEGRDEDQEVFFPSSLEDHHLKEIEVHQSGWYMDTAMNQVEQLAPAVYTFIGKMRVGQKVTILDTKAPESKL</sequence>
<dbReference type="AlphaFoldDB" id="A0A8H3J3A7"/>
<name>A0A8H3J3A7_9LECA</name>
<reference evidence="2" key="1">
    <citation type="submission" date="2021-03" db="EMBL/GenBank/DDBJ databases">
        <authorList>
            <person name="Tagirdzhanova G."/>
        </authorList>
    </citation>
    <scope>NUCLEOTIDE SEQUENCE</scope>
</reference>